<comment type="caution">
    <text evidence="2">The sequence shown here is derived from an EMBL/GenBank/DDBJ whole genome shotgun (WGS) entry which is preliminary data.</text>
</comment>
<gene>
    <name evidence="2" type="ORF">PVAP13_8NG123201</name>
</gene>
<accession>A0A8T0PGN9</accession>
<name>A0A8T0PGN9_PANVG</name>
<keyword evidence="3" id="KW-1185">Reference proteome</keyword>
<sequence length="174" mass="20043">MESWVELVENNTGSTELDADEFNFGAMPTEQASTDIPTEASPPLKIGKKNKKRTKNFSEKEDILLVLAWLEVSMDPVQSIDQTRSSYWQRIHEYYHKHKTFESDRNINSLSHCWGIIQGSVSKFCSWYSQVLRSNQSGVTEQDRIQQACVLYKDADPDNKSFGLLHCWNLLQHA</sequence>
<feature type="region of interest" description="Disordered" evidence="1">
    <location>
        <begin position="31"/>
        <end position="53"/>
    </location>
</feature>
<dbReference type="PANTHER" id="PTHR45125">
    <property type="entry name" value="F21J9.4-RELATED"/>
    <property type="match status" value="1"/>
</dbReference>
<dbReference type="EMBL" id="CM029052">
    <property type="protein sequence ID" value="KAG2558346.1"/>
    <property type="molecule type" value="Genomic_DNA"/>
</dbReference>
<proteinExistence type="predicted"/>
<dbReference type="AlphaFoldDB" id="A0A8T0PGN9"/>
<evidence type="ECO:0000313" key="2">
    <source>
        <dbReference type="EMBL" id="KAG2558346.1"/>
    </source>
</evidence>
<reference evidence="2 3" key="1">
    <citation type="submission" date="2020-05" db="EMBL/GenBank/DDBJ databases">
        <title>WGS assembly of Panicum virgatum.</title>
        <authorList>
            <person name="Lovell J.T."/>
            <person name="Jenkins J."/>
            <person name="Shu S."/>
            <person name="Juenger T.E."/>
            <person name="Schmutz J."/>
        </authorList>
    </citation>
    <scope>NUCLEOTIDE SEQUENCE [LARGE SCALE GENOMIC DNA]</scope>
    <source>
        <strain evidence="3">cv. AP13</strain>
    </source>
</reference>
<evidence type="ECO:0000313" key="3">
    <source>
        <dbReference type="Proteomes" id="UP000823388"/>
    </source>
</evidence>
<evidence type="ECO:0000256" key="1">
    <source>
        <dbReference type="SAM" id="MobiDB-lite"/>
    </source>
</evidence>
<dbReference type="PANTHER" id="PTHR45125:SF51">
    <property type="entry name" value="F21J9.4-RELATED"/>
    <property type="match status" value="1"/>
</dbReference>
<organism evidence="2 3">
    <name type="scientific">Panicum virgatum</name>
    <name type="common">Blackwell switchgrass</name>
    <dbReference type="NCBI Taxonomy" id="38727"/>
    <lineage>
        <taxon>Eukaryota</taxon>
        <taxon>Viridiplantae</taxon>
        <taxon>Streptophyta</taxon>
        <taxon>Embryophyta</taxon>
        <taxon>Tracheophyta</taxon>
        <taxon>Spermatophyta</taxon>
        <taxon>Magnoliopsida</taxon>
        <taxon>Liliopsida</taxon>
        <taxon>Poales</taxon>
        <taxon>Poaceae</taxon>
        <taxon>PACMAD clade</taxon>
        <taxon>Panicoideae</taxon>
        <taxon>Panicodae</taxon>
        <taxon>Paniceae</taxon>
        <taxon>Panicinae</taxon>
        <taxon>Panicum</taxon>
        <taxon>Panicum sect. Hiantes</taxon>
    </lineage>
</organism>
<evidence type="ECO:0008006" key="4">
    <source>
        <dbReference type="Google" id="ProtNLM"/>
    </source>
</evidence>
<dbReference type="Proteomes" id="UP000823388">
    <property type="component" value="Chromosome 8N"/>
</dbReference>
<protein>
    <recommendedName>
        <fullName evidence="4">No apical meristem-associated C-terminal domain-containing protein</fullName>
    </recommendedName>
</protein>